<dbReference type="SUPFAM" id="SSF142433">
    <property type="entry name" value="CinA-like"/>
    <property type="match status" value="1"/>
</dbReference>
<dbReference type="Pfam" id="PF02464">
    <property type="entry name" value="CinA"/>
    <property type="match status" value="1"/>
</dbReference>
<feature type="domain" description="MoaB/Mog" evidence="2">
    <location>
        <begin position="4"/>
        <end position="170"/>
    </location>
</feature>
<dbReference type="EMBL" id="WHYR01000031">
    <property type="protein sequence ID" value="MQL52869.1"/>
    <property type="molecule type" value="Genomic_DNA"/>
</dbReference>
<dbReference type="PANTHER" id="PTHR13939">
    <property type="entry name" value="NICOTINAMIDE-NUCLEOTIDE AMIDOHYDROLASE PNCC"/>
    <property type="match status" value="1"/>
</dbReference>
<organism evidence="3 4">
    <name type="scientific">Desulfofundulus thermobenzoicus</name>
    <dbReference type="NCBI Taxonomy" id="29376"/>
    <lineage>
        <taxon>Bacteria</taxon>
        <taxon>Bacillati</taxon>
        <taxon>Bacillota</taxon>
        <taxon>Clostridia</taxon>
        <taxon>Eubacteriales</taxon>
        <taxon>Peptococcaceae</taxon>
        <taxon>Desulfofundulus</taxon>
    </lineage>
</organism>
<dbReference type="Gene3D" id="3.30.70.2860">
    <property type="match status" value="1"/>
</dbReference>
<dbReference type="PIRSF" id="PIRSF006728">
    <property type="entry name" value="CinA"/>
    <property type="match status" value="1"/>
</dbReference>
<dbReference type="InterPro" id="IPR036425">
    <property type="entry name" value="MoaB/Mog-like_dom_sf"/>
</dbReference>
<dbReference type="InterPro" id="IPR050101">
    <property type="entry name" value="CinA"/>
</dbReference>
<accession>A0A6N7ITL8</accession>
<proteinExistence type="inferred from homology"/>
<name>A0A6N7ITL8_9FIRM</name>
<evidence type="ECO:0000256" key="1">
    <source>
        <dbReference type="HAMAP-Rule" id="MF_00226"/>
    </source>
</evidence>
<dbReference type="NCBIfam" id="NF001813">
    <property type="entry name" value="PRK00549.1"/>
    <property type="match status" value="1"/>
</dbReference>
<dbReference type="NCBIfam" id="TIGR00199">
    <property type="entry name" value="PncC_domain"/>
    <property type="match status" value="1"/>
</dbReference>
<dbReference type="HAMAP" id="MF_00226_B">
    <property type="entry name" value="CinA_B"/>
    <property type="match status" value="1"/>
</dbReference>
<sequence>MQAELIFTGTELLIGEIVNTHAQYIGRELAALGIEITLHTTVGDQWDRMAGVLQGALERADLIIITGGLGPTTDDLTRDTVARVLGLPLVLDPPSLEHIRRFMARRGTVMPENMIRQAYFPAGAKILPNPVGTAPGALLEYRDRVLVLLPGPPDELRPMFARTVRPYLAGRARGGMVTRTRLLKVTGIGESAVQQLIGDLGGQGNPGIAYVAKPGEVHVRISAKAPGGALAEQMVADLLARVRERLSAYVFGMDDDVLEEVVGRLLTQRGLTVATAESCTGGLVASRLTSVPGSSGYFLGGVVAYHNRIKEGVLGVPAGVLKEYGAVSRETAVAMAEGIRRLTGADLGLSVTGIAGPDGGTPEKPVGLTYIALATPEGTSCREFHFPGRRHGVRQGAVNSGLNMIRLYLVDQQMAVD</sequence>
<dbReference type="CDD" id="cd00885">
    <property type="entry name" value="cinA"/>
    <property type="match status" value="1"/>
</dbReference>
<dbReference type="AlphaFoldDB" id="A0A6N7ITL8"/>
<dbReference type="SMART" id="SM00852">
    <property type="entry name" value="MoCF_biosynth"/>
    <property type="match status" value="1"/>
</dbReference>
<dbReference type="PANTHER" id="PTHR13939:SF0">
    <property type="entry name" value="NMN AMIDOHYDROLASE-LIKE PROTEIN YFAY"/>
    <property type="match status" value="1"/>
</dbReference>
<evidence type="ECO:0000313" key="3">
    <source>
        <dbReference type="EMBL" id="MQL52869.1"/>
    </source>
</evidence>
<dbReference type="Proteomes" id="UP000441717">
    <property type="component" value="Unassembled WGS sequence"/>
</dbReference>
<dbReference type="NCBIfam" id="TIGR00200">
    <property type="entry name" value="cinA_nterm"/>
    <property type="match status" value="1"/>
</dbReference>
<comment type="caution">
    <text evidence="3">The sequence shown here is derived from an EMBL/GenBank/DDBJ whole genome shotgun (WGS) entry which is preliminary data.</text>
</comment>
<keyword evidence="4" id="KW-1185">Reference proteome</keyword>
<dbReference type="InterPro" id="IPR001453">
    <property type="entry name" value="MoaB/Mog_dom"/>
</dbReference>
<gene>
    <name evidence="1" type="primary">cinA</name>
    <name evidence="3" type="ORF">GFC01_11480</name>
</gene>
<dbReference type="OrthoDB" id="9801454at2"/>
<dbReference type="InterPro" id="IPR008136">
    <property type="entry name" value="CinA_C"/>
</dbReference>
<dbReference type="Pfam" id="PF18146">
    <property type="entry name" value="CinA_KH"/>
    <property type="match status" value="1"/>
</dbReference>
<dbReference type="InterPro" id="IPR036653">
    <property type="entry name" value="CinA-like_C"/>
</dbReference>
<dbReference type="SUPFAM" id="SSF53218">
    <property type="entry name" value="Molybdenum cofactor biosynthesis proteins"/>
    <property type="match status" value="1"/>
</dbReference>
<evidence type="ECO:0000259" key="2">
    <source>
        <dbReference type="SMART" id="SM00852"/>
    </source>
</evidence>
<dbReference type="RefSeq" id="WP_152947294.1">
    <property type="nucleotide sequence ID" value="NZ_WHYR01000031.1"/>
</dbReference>
<comment type="similarity">
    <text evidence="1">Belongs to the CinA family.</text>
</comment>
<dbReference type="Gene3D" id="3.90.950.20">
    <property type="entry name" value="CinA-like"/>
    <property type="match status" value="1"/>
</dbReference>
<dbReference type="InterPro" id="IPR008135">
    <property type="entry name" value="Competence-induced_CinA"/>
</dbReference>
<dbReference type="Gene3D" id="3.40.980.10">
    <property type="entry name" value="MoaB/Mog-like domain"/>
    <property type="match status" value="1"/>
</dbReference>
<dbReference type="InterPro" id="IPR041424">
    <property type="entry name" value="CinA_KH"/>
</dbReference>
<reference evidence="3 4" key="1">
    <citation type="submission" date="2019-10" db="EMBL/GenBank/DDBJ databases">
        <title>Comparative genomics of sulfur disproportionating microorganisms.</title>
        <authorList>
            <person name="Ward L.M."/>
            <person name="Bertran E."/>
            <person name="Johnston D."/>
        </authorList>
    </citation>
    <scope>NUCLEOTIDE SEQUENCE [LARGE SCALE GENOMIC DNA]</scope>
    <source>
        <strain evidence="3 4">DSM 14055</strain>
    </source>
</reference>
<evidence type="ECO:0000313" key="4">
    <source>
        <dbReference type="Proteomes" id="UP000441717"/>
    </source>
</evidence>
<protein>
    <recommendedName>
        <fullName evidence="1">Putative competence-damage inducible protein</fullName>
    </recommendedName>
</protein>
<dbReference type="Pfam" id="PF00994">
    <property type="entry name" value="MoCF_biosynth"/>
    <property type="match status" value="1"/>
</dbReference>